<feature type="region of interest" description="Disordered" evidence="1">
    <location>
        <begin position="410"/>
        <end position="442"/>
    </location>
</feature>
<evidence type="ECO:0000313" key="2">
    <source>
        <dbReference type="EMBL" id="CAK0841990.1"/>
    </source>
</evidence>
<keyword evidence="3" id="KW-1185">Reference proteome</keyword>
<protein>
    <submittedName>
        <fullName evidence="2">Uncharacterized protein</fullName>
    </submittedName>
</protein>
<gene>
    <name evidence="2" type="ORF">PCOR1329_LOCUS37038</name>
</gene>
<feature type="compositionally biased region" description="Basic residues" evidence="1">
    <location>
        <begin position="429"/>
        <end position="442"/>
    </location>
</feature>
<evidence type="ECO:0000313" key="3">
    <source>
        <dbReference type="Proteomes" id="UP001189429"/>
    </source>
</evidence>
<evidence type="ECO:0000256" key="1">
    <source>
        <dbReference type="SAM" id="MobiDB-lite"/>
    </source>
</evidence>
<reference evidence="2" key="1">
    <citation type="submission" date="2023-10" db="EMBL/GenBank/DDBJ databases">
        <authorList>
            <person name="Chen Y."/>
            <person name="Shah S."/>
            <person name="Dougan E. K."/>
            <person name="Thang M."/>
            <person name="Chan C."/>
        </authorList>
    </citation>
    <scope>NUCLEOTIDE SEQUENCE [LARGE SCALE GENOMIC DNA]</scope>
</reference>
<organism evidence="2 3">
    <name type="scientific">Prorocentrum cordatum</name>
    <dbReference type="NCBI Taxonomy" id="2364126"/>
    <lineage>
        <taxon>Eukaryota</taxon>
        <taxon>Sar</taxon>
        <taxon>Alveolata</taxon>
        <taxon>Dinophyceae</taxon>
        <taxon>Prorocentrales</taxon>
        <taxon>Prorocentraceae</taxon>
        <taxon>Prorocentrum</taxon>
    </lineage>
</organism>
<proteinExistence type="predicted"/>
<dbReference type="Proteomes" id="UP001189429">
    <property type="component" value="Unassembled WGS sequence"/>
</dbReference>
<comment type="caution">
    <text evidence="2">The sequence shown here is derived from an EMBL/GenBank/DDBJ whole genome shotgun (WGS) entry which is preliminary data.</text>
</comment>
<sequence>MLGSCQPADIMSKIPLEIRCSIGLSLSSASLALPQAASTSDLLSQVNRNVFRPWSVGLESEPLLLRAPLGVCGLSVAGSCCLGALHFDSSASDRMENDWVVAIPTFDRVQDIERRTLGLLQRAHIPSKRIFVFADPTQYARYEKQLRHLDVHILPGERGVCGQRNLIMAHFAPGTRIVEMDDDIDGVDVTTASDRDTQGATLARVPDTSVANVIDHLWEVSAREGCSLWGLYGVRNPFFMSHTYTVGLAKSTAQVQGYVNPGSVVKLTVPCMEDYERCLSLFAQGRKCLRANYLAVRTTNRGPGGCASAFTVTSVEVDPGGRKVLRHPRHVMEAEASATLRARYPNFVRNVGVPASCVKVVPVHGEVVYHPPGWRLQFPGRLSEKRAAGDVAGDFARLLGLGASLVRQAPRASPAGRPIQGNVDVARRPCGRRGRGRDRRRR</sequence>
<name>A0ABN9T9X9_9DINO</name>
<dbReference type="EMBL" id="CAUYUJ010014498">
    <property type="protein sequence ID" value="CAK0841990.1"/>
    <property type="molecule type" value="Genomic_DNA"/>
</dbReference>
<accession>A0ABN9T9X9</accession>